<evidence type="ECO:0000313" key="3">
    <source>
        <dbReference type="Proteomes" id="UP000018439"/>
    </source>
</evidence>
<dbReference type="PANTHER" id="PTHR31126">
    <property type="entry name" value="TYROSINE-PROTEIN PHOSPHATASE"/>
    <property type="match status" value="1"/>
</dbReference>
<proteinExistence type="inferred from homology"/>
<dbReference type="HOGENOM" id="CLU_057546_0_1_10"/>
<keyword evidence="3" id="KW-1185">Reference proteome</keyword>
<dbReference type="PANTHER" id="PTHR31126:SF1">
    <property type="entry name" value="TYROSINE SPECIFIC PROTEIN PHOSPHATASES DOMAIN-CONTAINING PROTEIN"/>
    <property type="match status" value="1"/>
</dbReference>
<accession>F3ZQQ1</accession>
<sequence>MRHLTQVVDMYIIRAYWITFLIVLFTSCSKSSPHISIGCEENVVGNNIIKWETTPRIEGYVRIYAGNTPHGIVEDIPVGMAKIDDQRIVIINNDPTKRQFYSVVFNNDSRQIVGSRNINIPNVQNFRDLGGYRVYSIDKGGKWGKVYRTGNLDDIDQSGISRLKNLHVKTIVDLRPIPEQKKNQLIANNFKMVSIPIFCKDSQFLLDLIKNKEITRSQIKEIMKDVYIHLIRDNKEQYKQVFTLLLDETNYPIVFQCPTGKEQAGIISYLLLTSLGVNDETARLDYLRSNQFLDISEAYEYASNLSNNAQEALTALVLAQEEYINASIQEIKSSYGNVESFLMEGLGFSERDLDKLRSMLLE</sequence>
<name>F3ZQQ1_9BACE</name>
<dbReference type="Pfam" id="PF13350">
    <property type="entry name" value="Y_phosphatase3"/>
    <property type="match status" value="1"/>
</dbReference>
<comment type="similarity">
    <text evidence="1">Belongs to the protein-tyrosine phosphatase family.</text>
</comment>
<dbReference type="GO" id="GO:0004721">
    <property type="term" value="F:phosphoprotein phosphatase activity"/>
    <property type="evidence" value="ECO:0007669"/>
    <property type="project" value="InterPro"/>
</dbReference>
<evidence type="ECO:0000256" key="1">
    <source>
        <dbReference type="ARBA" id="ARBA00009580"/>
    </source>
</evidence>
<protein>
    <submittedName>
        <fullName evidence="2">Protein tyrosine/serine phosphatase</fullName>
    </submittedName>
</protein>
<dbReference type="InterPro" id="IPR026893">
    <property type="entry name" value="Tyr/Ser_Pase_IphP-type"/>
</dbReference>
<dbReference type="eggNOG" id="COG2365">
    <property type="taxonomic scope" value="Bacteria"/>
</dbReference>
<dbReference type="Proteomes" id="UP000018439">
    <property type="component" value="Chromosome"/>
</dbReference>
<dbReference type="Gene3D" id="3.90.190.10">
    <property type="entry name" value="Protein tyrosine phosphatase superfamily"/>
    <property type="match status" value="1"/>
</dbReference>
<dbReference type="EMBL" id="CM001167">
    <property type="protein sequence ID" value="EGJ70559.1"/>
    <property type="molecule type" value="Genomic_DNA"/>
</dbReference>
<dbReference type="STRING" id="679937.Bcop_0340"/>
<evidence type="ECO:0000313" key="2">
    <source>
        <dbReference type="EMBL" id="EGJ70559.1"/>
    </source>
</evidence>
<organism evidence="2 3">
    <name type="scientific">Bacteroides coprosuis DSM 18011</name>
    <dbReference type="NCBI Taxonomy" id="679937"/>
    <lineage>
        <taxon>Bacteria</taxon>
        <taxon>Pseudomonadati</taxon>
        <taxon>Bacteroidota</taxon>
        <taxon>Bacteroidia</taxon>
        <taxon>Bacteroidales</taxon>
        <taxon>Bacteroidaceae</taxon>
        <taxon>Bacteroides</taxon>
    </lineage>
</organism>
<dbReference type="SUPFAM" id="SSF52799">
    <property type="entry name" value="(Phosphotyrosine protein) phosphatases II"/>
    <property type="match status" value="1"/>
</dbReference>
<dbReference type="InterPro" id="IPR029021">
    <property type="entry name" value="Prot-tyrosine_phosphatase-like"/>
</dbReference>
<dbReference type="AlphaFoldDB" id="F3ZQQ1"/>
<reference evidence="2 3" key="1">
    <citation type="journal article" date="2011" name="Stand. Genomic Sci.">
        <title>Non-contiguous finished genome sequence of Bacteroides coprosuis type strain (PC139).</title>
        <authorList>
            <person name="Land M."/>
            <person name="Held B."/>
            <person name="Gronow S."/>
            <person name="Abt B."/>
            <person name="Lucas S."/>
            <person name="Del Rio T.G."/>
            <person name="Nolan M."/>
            <person name="Tice H."/>
            <person name="Cheng J.F."/>
            <person name="Pitluck S."/>
            <person name="Liolios K."/>
            <person name="Pagani I."/>
            <person name="Ivanova N."/>
            <person name="Mavromatis K."/>
            <person name="Mikhailova N."/>
            <person name="Pati A."/>
            <person name="Tapia R."/>
            <person name="Han C."/>
            <person name="Goodwin L."/>
            <person name="Chen A."/>
            <person name="Palaniappan K."/>
            <person name="Hauser L."/>
            <person name="Brambilla E.M."/>
            <person name="Rohde M."/>
            <person name="Goker M."/>
            <person name="Detter J.C."/>
            <person name="Woyke T."/>
            <person name="Bristow J."/>
            <person name="Eisen J.A."/>
            <person name="Markowitz V."/>
            <person name="Hugenholtz P."/>
            <person name="Kyrpides N.C."/>
            <person name="Klenk H.P."/>
            <person name="Lapidus A."/>
        </authorList>
    </citation>
    <scope>NUCLEOTIDE SEQUENCE</scope>
    <source>
        <strain evidence="2 3">DSM 18011</strain>
    </source>
</reference>
<dbReference type="PROSITE" id="PS51257">
    <property type="entry name" value="PROKAR_LIPOPROTEIN"/>
    <property type="match status" value="1"/>
</dbReference>
<gene>
    <name evidence="2" type="ORF">Bcop_0340</name>
</gene>